<evidence type="ECO:0000313" key="1">
    <source>
        <dbReference type="EMBL" id="VGO17806.1"/>
    </source>
</evidence>
<dbReference type="EMBL" id="CAAHFG010000005">
    <property type="protein sequence ID" value="VGO17806.1"/>
    <property type="molecule type" value="Genomic_DNA"/>
</dbReference>
<evidence type="ECO:0008006" key="3">
    <source>
        <dbReference type="Google" id="ProtNLM"/>
    </source>
</evidence>
<gene>
    <name evidence="1" type="ORF">PDESU_06408</name>
</gene>
<proteinExistence type="predicted"/>
<dbReference type="Proteomes" id="UP000366872">
    <property type="component" value="Unassembled WGS sequence"/>
</dbReference>
<reference evidence="1 2" key="1">
    <citation type="submission" date="2019-04" db="EMBL/GenBank/DDBJ databases">
        <authorList>
            <person name="Van Vliet M D."/>
        </authorList>
    </citation>
    <scope>NUCLEOTIDE SEQUENCE [LARGE SCALE GENOMIC DNA]</scope>
    <source>
        <strain evidence="1 2">F1</strain>
    </source>
</reference>
<name>A0A6C2UF23_PONDE</name>
<dbReference type="AlphaFoldDB" id="A0A6C2UF23"/>
<sequence>MKMDGGIEKVVRRTVIFALIIIGTFGLTGCNGDGGDDGGYGDLDSSHLGEWVIVEVEDEDGTRTSFPHGTGLSIGFNDGYCYLYLGNVAGTGAPYTASGNTVEATWTGDTLFRGTISGNTMTGTLTDLDDGGVTRFKATKA</sequence>
<dbReference type="RefSeq" id="WP_136083271.1">
    <property type="nucleotide sequence ID" value="NZ_CAAHFG010000005.1"/>
</dbReference>
<accession>A0A6C2UF23</accession>
<protein>
    <recommendedName>
        <fullName evidence="3">Lipocalin-like domain-containing protein</fullName>
    </recommendedName>
</protein>
<evidence type="ECO:0000313" key="2">
    <source>
        <dbReference type="Proteomes" id="UP000366872"/>
    </source>
</evidence>
<keyword evidence="2" id="KW-1185">Reference proteome</keyword>
<organism evidence="1 2">
    <name type="scientific">Pontiella desulfatans</name>
    <dbReference type="NCBI Taxonomy" id="2750659"/>
    <lineage>
        <taxon>Bacteria</taxon>
        <taxon>Pseudomonadati</taxon>
        <taxon>Kiritimatiellota</taxon>
        <taxon>Kiritimatiellia</taxon>
        <taxon>Kiritimatiellales</taxon>
        <taxon>Pontiellaceae</taxon>
        <taxon>Pontiella</taxon>
    </lineage>
</organism>
<dbReference type="PROSITE" id="PS51257">
    <property type="entry name" value="PROKAR_LIPOPROTEIN"/>
    <property type="match status" value="1"/>
</dbReference>